<evidence type="ECO:0000313" key="2">
    <source>
        <dbReference type="Proteomes" id="UP000004548"/>
    </source>
</evidence>
<dbReference type="AlphaFoldDB" id="I0Q339"/>
<evidence type="ECO:0000313" key="1">
    <source>
        <dbReference type="EMBL" id="EIC75691.1"/>
    </source>
</evidence>
<protein>
    <submittedName>
        <fullName evidence="1">Uncharacterized protein</fullName>
    </submittedName>
</protein>
<dbReference type="PATRIC" id="fig|1095741.3.peg.865"/>
<proteinExistence type="predicted"/>
<reference evidence="1 2" key="1">
    <citation type="submission" date="2012-03" db="EMBL/GenBank/DDBJ databases">
        <authorList>
            <person name="Durkin A.S."/>
            <person name="McCorrison J."/>
            <person name="Torralba M."/>
            <person name="Gillis M."/>
            <person name="Methe B."/>
            <person name="Sutton G."/>
            <person name="Nelson K.E."/>
        </authorList>
    </citation>
    <scope>NUCLEOTIDE SEQUENCE [LARGE SCALE GENOMIC DNA]</scope>
    <source>
        <strain evidence="1 2">SK610</strain>
    </source>
</reference>
<dbReference type="EMBL" id="AJKQ01000017">
    <property type="protein sequence ID" value="EIC75691.1"/>
    <property type="molecule type" value="Genomic_DNA"/>
</dbReference>
<gene>
    <name evidence="1" type="ORF">HMPREF1115_1055</name>
</gene>
<name>I0Q339_STROR</name>
<accession>I0Q339</accession>
<dbReference type="Proteomes" id="UP000004548">
    <property type="component" value="Unassembled WGS sequence"/>
</dbReference>
<comment type="caution">
    <text evidence="1">The sequence shown here is derived from an EMBL/GenBank/DDBJ whole genome shotgun (WGS) entry which is preliminary data.</text>
</comment>
<organism evidence="1 2">
    <name type="scientific">Streptococcus oralis SK610</name>
    <dbReference type="NCBI Taxonomy" id="1095741"/>
    <lineage>
        <taxon>Bacteria</taxon>
        <taxon>Bacillati</taxon>
        <taxon>Bacillota</taxon>
        <taxon>Bacilli</taxon>
        <taxon>Lactobacillales</taxon>
        <taxon>Streptococcaceae</taxon>
        <taxon>Streptococcus</taxon>
    </lineage>
</organism>
<sequence>MIRIIVNAFVEEGKEIAVVGVLFASADHEKVKANIRN</sequence>